<name>A0A3N4MSE1_9BACT</name>
<feature type="domain" description="Glycosyl hydrolase family 92 N-terminal" evidence="8">
    <location>
        <begin position="27"/>
        <end position="250"/>
    </location>
</feature>
<evidence type="ECO:0000256" key="1">
    <source>
        <dbReference type="ARBA" id="ARBA00001913"/>
    </source>
</evidence>
<dbReference type="Gene3D" id="2.60.120.260">
    <property type="entry name" value="Galactose-binding domain-like"/>
    <property type="match status" value="1"/>
</dbReference>
<dbReference type="GO" id="GO:0005829">
    <property type="term" value="C:cytosol"/>
    <property type="evidence" value="ECO:0007669"/>
    <property type="project" value="TreeGrafter"/>
</dbReference>
<evidence type="ECO:0000259" key="5">
    <source>
        <dbReference type="Pfam" id="PF00754"/>
    </source>
</evidence>
<evidence type="ECO:0000313" key="9">
    <source>
        <dbReference type="EMBL" id="RPD42459.1"/>
    </source>
</evidence>
<keyword evidence="4" id="KW-0732">Signal</keyword>
<proteinExistence type="predicted"/>
<dbReference type="InterPro" id="IPR012939">
    <property type="entry name" value="Glyco_hydro_92"/>
</dbReference>
<dbReference type="Pfam" id="PF00754">
    <property type="entry name" value="F5_F8_type_C"/>
    <property type="match status" value="1"/>
</dbReference>
<dbReference type="RefSeq" id="WP_120515395.1">
    <property type="nucleotide sequence ID" value="NZ_QXZY01000003.1"/>
</dbReference>
<comment type="caution">
    <text evidence="9">The sequence shown here is derived from an EMBL/GenBank/DDBJ whole genome shotgun (WGS) entry which is preliminary data.</text>
</comment>
<dbReference type="Pfam" id="PF07971">
    <property type="entry name" value="Glyco_hydro_92"/>
    <property type="match status" value="1"/>
</dbReference>
<dbReference type="EMBL" id="RMBX01000002">
    <property type="protein sequence ID" value="RPD42459.1"/>
    <property type="molecule type" value="Genomic_DNA"/>
</dbReference>
<dbReference type="InterPro" id="IPR000421">
    <property type="entry name" value="FA58C"/>
</dbReference>
<dbReference type="InterPro" id="IPR059177">
    <property type="entry name" value="GH29D-like_dom"/>
</dbReference>
<dbReference type="InterPro" id="IPR008979">
    <property type="entry name" value="Galactose-bd-like_sf"/>
</dbReference>
<feature type="signal peptide" evidence="4">
    <location>
        <begin position="1"/>
        <end position="18"/>
    </location>
</feature>
<dbReference type="PANTHER" id="PTHR12143:SF39">
    <property type="entry name" value="SECRETED PROTEIN"/>
    <property type="match status" value="1"/>
</dbReference>
<evidence type="ECO:0000259" key="7">
    <source>
        <dbReference type="Pfam" id="PF13290"/>
    </source>
</evidence>
<dbReference type="InterPro" id="IPR014718">
    <property type="entry name" value="GH-type_carb-bd"/>
</dbReference>
<evidence type="ECO:0000313" key="10">
    <source>
        <dbReference type="Proteomes" id="UP000279089"/>
    </source>
</evidence>
<feature type="domain" description="F5/8 type C" evidence="5">
    <location>
        <begin position="848"/>
        <end position="961"/>
    </location>
</feature>
<keyword evidence="9" id="KW-0378">Hydrolase</keyword>
<protein>
    <submittedName>
        <fullName evidence="9">Glycoside hydrolase family 92 protein</fullName>
    </submittedName>
</protein>
<dbReference type="InterPro" id="IPR041371">
    <property type="entry name" value="GH92_N"/>
</dbReference>
<dbReference type="GO" id="GO:0030246">
    <property type="term" value="F:carbohydrate binding"/>
    <property type="evidence" value="ECO:0007669"/>
    <property type="project" value="InterPro"/>
</dbReference>
<dbReference type="SUPFAM" id="SSF48208">
    <property type="entry name" value="Six-hairpin glycosidases"/>
    <property type="match status" value="1"/>
</dbReference>
<feature type="chain" id="PRO_5018310852" evidence="4">
    <location>
        <begin position="19"/>
        <end position="986"/>
    </location>
</feature>
<gene>
    <name evidence="9" type="ORF">EG028_04595</name>
</gene>
<dbReference type="Pfam" id="PF17678">
    <property type="entry name" value="Glyco_hydro_92N"/>
    <property type="match status" value="1"/>
</dbReference>
<dbReference type="GO" id="GO:0000224">
    <property type="term" value="F:peptide-N4-(N-acetyl-beta-glucosaminyl)asparagine amidase activity"/>
    <property type="evidence" value="ECO:0007669"/>
    <property type="project" value="TreeGrafter"/>
</dbReference>
<dbReference type="PANTHER" id="PTHR12143">
    <property type="entry name" value="PEPTIDE N-GLYCANASE PNGASE -RELATED"/>
    <property type="match status" value="1"/>
</dbReference>
<evidence type="ECO:0000256" key="3">
    <source>
        <dbReference type="ARBA" id="ARBA00022837"/>
    </source>
</evidence>
<evidence type="ECO:0000259" key="8">
    <source>
        <dbReference type="Pfam" id="PF17678"/>
    </source>
</evidence>
<comment type="subunit">
    <text evidence="2">Monomer.</text>
</comment>
<dbReference type="OrthoDB" id="9762711at2"/>
<dbReference type="FunFam" id="3.30.2080.10:FF:000001">
    <property type="entry name" value="Alpha-1,2-mannosidase subfamily"/>
    <property type="match status" value="1"/>
</dbReference>
<reference evidence="10" key="1">
    <citation type="submission" date="2018-11" db="EMBL/GenBank/DDBJ databases">
        <title>Chitinophaga lutea sp.nov., isolate from arsenic contaminated soil.</title>
        <authorList>
            <person name="Zong Y."/>
        </authorList>
    </citation>
    <scope>NUCLEOTIDE SEQUENCE [LARGE SCALE GENOMIC DNA]</scope>
    <source>
        <strain evidence="10">YLT18</strain>
    </source>
</reference>
<evidence type="ECO:0000256" key="2">
    <source>
        <dbReference type="ARBA" id="ARBA00011245"/>
    </source>
</evidence>
<feature type="domain" description="Glycosyl hydrolase family 92" evidence="6">
    <location>
        <begin position="257"/>
        <end position="729"/>
    </location>
</feature>
<sequence>MKNWLVVLALGLASAASAQQTDYASKVNPFIGTGGHGHTYPGPSMPFGMVQLSPDTRLKGWDGCSGYHYTDSIMYGFSHTHLSGTGIEDYCDVLLMPVTGKPSWKNDEYASPFSHKNEKASAGFYSVKLDKYDILASLTATKRVGLHKYEFPKNATEGHVLLDLYHRDIVINSSLKIVNDSTVTGMRRSTSWAKEQILFFAMKFSRPAKSHNVALGDTSKGALANAEGRNIKAYFTFDVEQPLYVKVAISGVSEEGALKNLDAEMPGFDFDGALANAKAAWNKELGKIEVKGGTNDQQVMFYSALYHACLNPNLYMDVDGQYRGTDLKIHKAEGFENYSVFSLWDTHRALHPLMTIINQQKTNDWINTFLAQYKYGGMLPVWELSGNETFCMIGYHSVPVIVDAYQKGIRGYDAKYALEAMRSYAEGERFGMQHYIRQGYLSMDTQPESVSRTLEYSYDDWCIAQMGKMLGDTAVYNRYMKRAQSYKNLYDASTGFMRGKIGGRWMSPFDPTEVNNYFTEANSWQYSFYVPQDVSGLIKLNGGKEKFTQKLNRLFTTEDKLSGRHQSDITGLIGQYAHGNEPSHHIAYLFNYVGQPWKTQQLIHQVMNTMYHNAPDGLSGNEDCGQMSAWYVMSAMGIYPVRPGDGRYAIGTPTFDEVTIHLENGNTFVIRAKNLSSKNFYVKNVSVSHTKFTATDHTSQTTSVSMNLPSSSVPHELIMNGGVMEFDMTNAPTQTWASADGSPVNEIKEDLIVAVPYVVAPSDRFKHSTQVSLKAVEPGTVIYYTLDGSDPTTRSTRYTAPFNISKTSTLKAVGFKNGQYSHIVSTPFFLIPTDKTIRVLSKIHPQFDAGGPDALIDGIRGQEDFRLGAWQSHYPGNLKAIVDLKAPRALHKLGLSVLQDLGVWIWYPTQVEFLTSNDGKTFTSAGVVKNTFSDREYGSFTQVLSLPVDLKARFVKVVAANHGIIPDWHPGKGEPCHIFADEIIIE</sequence>
<dbReference type="Gene3D" id="1.20.1610.10">
    <property type="entry name" value="alpha-1,2-mannosidases domains"/>
    <property type="match status" value="1"/>
</dbReference>
<dbReference type="NCBIfam" id="TIGR01180">
    <property type="entry name" value="aman2_put"/>
    <property type="match status" value="1"/>
</dbReference>
<dbReference type="GO" id="GO:0005975">
    <property type="term" value="P:carbohydrate metabolic process"/>
    <property type="evidence" value="ECO:0007669"/>
    <property type="project" value="InterPro"/>
</dbReference>
<dbReference type="Gene3D" id="2.70.98.10">
    <property type="match status" value="1"/>
</dbReference>
<dbReference type="Gene3D" id="1.20.1050.60">
    <property type="entry name" value="alpha-1,2-mannosidase"/>
    <property type="match status" value="1"/>
</dbReference>
<dbReference type="Gene3D" id="3.30.2080.10">
    <property type="entry name" value="GH92 mannosidase domain"/>
    <property type="match status" value="1"/>
</dbReference>
<dbReference type="SUPFAM" id="SSF49785">
    <property type="entry name" value="Galactose-binding domain-like"/>
    <property type="match status" value="1"/>
</dbReference>
<dbReference type="InterPro" id="IPR005887">
    <property type="entry name" value="GH92_a_mannosidase_put"/>
</dbReference>
<dbReference type="Pfam" id="PF13290">
    <property type="entry name" value="CHB_HEX_C_1"/>
    <property type="match status" value="1"/>
</dbReference>
<dbReference type="InterPro" id="IPR050883">
    <property type="entry name" value="PNGase"/>
</dbReference>
<evidence type="ECO:0000259" key="6">
    <source>
        <dbReference type="Pfam" id="PF07971"/>
    </source>
</evidence>
<comment type="cofactor">
    <cofactor evidence="1">
        <name>Ca(2+)</name>
        <dbReference type="ChEBI" id="CHEBI:29108"/>
    </cofactor>
</comment>
<dbReference type="AlphaFoldDB" id="A0A3N4MSE1"/>
<keyword evidence="10" id="KW-1185">Reference proteome</keyword>
<feature type="domain" description="GH29D-like beta-sandwich" evidence="7">
    <location>
        <begin position="762"/>
        <end position="825"/>
    </location>
</feature>
<keyword evidence="3" id="KW-0106">Calcium</keyword>
<organism evidence="9 10">
    <name type="scientific">Chitinophaga barathri</name>
    <dbReference type="NCBI Taxonomy" id="1647451"/>
    <lineage>
        <taxon>Bacteria</taxon>
        <taxon>Pseudomonadati</taxon>
        <taxon>Bacteroidota</taxon>
        <taxon>Chitinophagia</taxon>
        <taxon>Chitinophagales</taxon>
        <taxon>Chitinophagaceae</taxon>
        <taxon>Chitinophaga</taxon>
    </lineage>
</organism>
<dbReference type="FunFam" id="1.20.1050.60:FF:000001">
    <property type="entry name" value="Putative alpha-1,2-mannosidase"/>
    <property type="match status" value="1"/>
</dbReference>
<dbReference type="InterPro" id="IPR008928">
    <property type="entry name" value="6-hairpin_glycosidase_sf"/>
</dbReference>
<evidence type="ECO:0000256" key="4">
    <source>
        <dbReference type="SAM" id="SignalP"/>
    </source>
</evidence>
<accession>A0A3N4MSE1</accession>
<dbReference type="GO" id="GO:0006516">
    <property type="term" value="P:glycoprotein catabolic process"/>
    <property type="evidence" value="ECO:0007669"/>
    <property type="project" value="TreeGrafter"/>
</dbReference>
<dbReference type="Proteomes" id="UP000279089">
    <property type="component" value="Unassembled WGS sequence"/>
</dbReference>